<reference evidence="4 5" key="1">
    <citation type="submission" date="2018-01" db="EMBL/GenBank/DDBJ databases">
        <title>Lactibacter flavus gen. nov., sp. nov., a novel bacterium of the family Propionibacteriaceae isolated from raw milk and dairy products.</title>
        <authorList>
            <person name="Wenning M."/>
            <person name="Breitenwieser F."/>
            <person name="Huptas C."/>
            <person name="von Neubeck M."/>
            <person name="Busse H.-J."/>
            <person name="Scherer S."/>
        </authorList>
    </citation>
    <scope>NUCLEOTIDE SEQUENCE [LARGE SCALE GENOMIC DNA]</scope>
    <source>
        <strain evidence="4 5">VG341</strain>
    </source>
</reference>
<dbReference type="InterPro" id="IPR017972">
    <property type="entry name" value="Cyt_P450_CS"/>
</dbReference>
<dbReference type="InterPro" id="IPR036396">
    <property type="entry name" value="Cyt_P450_sf"/>
</dbReference>
<dbReference type="RefSeq" id="WP_129459782.1">
    <property type="nucleotide sequence ID" value="NZ_PPCV01000013.1"/>
</dbReference>
<keyword evidence="2" id="KW-0503">Monooxygenase</keyword>
<evidence type="ECO:0000313" key="5">
    <source>
        <dbReference type="Proteomes" id="UP000290624"/>
    </source>
</evidence>
<feature type="region of interest" description="Disordered" evidence="3">
    <location>
        <begin position="1"/>
        <end position="21"/>
    </location>
</feature>
<feature type="compositionally biased region" description="Basic and acidic residues" evidence="3">
    <location>
        <begin position="8"/>
        <end position="21"/>
    </location>
</feature>
<dbReference type="PANTHER" id="PTHR46696">
    <property type="entry name" value="P450, PUTATIVE (EUROFUNG)-RELATED"/>
    <property type="match status" value="1"/>
</dbReference>
<dbReference type="InterPro" id="IPR002397">
    <property type="entry name" value="Cyt_P450_B"/>
</dbReference>
<dbReference type="PROSITE" id="PS00086">
    <property type="entry name" value="CYTOCHROME_P450"/>
    <property type="match status" value="1"/>
</dbReference>
<evidence type="ECO:0000256" key="3">
    <source>
        <dbReference type="SAM" id="MobiDB-lite"/>
    </source>
</evidence>
<dbReference type="GO" id="GO:0016705">
    <property type="term" value="F:oxidoreductase activity, acting on paired donors, with incorporation or reduction of molecular oxygen"/>
    <property type="evidence" value="ECO:0007669"/>
    <property type="project" value="InterPro"/>
</dbReference>
<dbReference type="PRINTS" id="PR00359">
    <property type="entry name" value="BP450"/>
</dbReference>
<proteinExistence type="inferred from homology"/>
<evidence type="ECO:0000256" key="1">
    <source>
        <dbReference type="ARBA" id="ARBA00010617"/>
    </source>
</evidence>
<dbReference type="PRINTS" id="PR00385">
    <property type="entry name" value="P450"/>
</dbReference>
<gene>
    <name evidence="4" type="ORF">C1706_13650</name>
</gene>
<dbReference type="Proteomes" id="UP000290624">
    <property type="component" value="Unassembled WGS sequence"/>
</dbReference>
<dbReference type="CDD" id="cd00302">
    <property type="entry name" value="cytochrome_P450"/>
    <property type="match status" value="1"/>
</dbReference>
<evidence type="ECO:0000256" key="2">
    <source>
        <dbReference type="RuleBase" id="RU000461"/>
    </source>
</evidence>
<keyword evidence="2" id="KW-0560">Oxidoreductase</keyword>
<sequence length="399" mass="43960">MTLRRSHRADEPAGVRVERRPSTGEGVSTVWRIRSLEAARQVLRARHATTQAGFTAEAIPQGRVKLRPILISDGPLHDEQRTKVARYFAPRVVERRYVGDMTACARRLLAATGRLDLEQVALLYTVEVTAAVVGLTESDVARMSRRLVSFFRQPPFDIARRDLGRTRRQWGAAAWRGLWPVARFHLFDVRPAVRARRRAGREDVISHLIAEGYGDADILVECVTYGTAGMVTTREFIAMASWYLLTDDDLRARYAGAPEAERHAILHEIMRVEPVVGHLYRRATAPITVTDGEDAFTIEPGDLVDVAVRPANADERAVGSDPLAVCPGRPLPSGVHASALSFGDGAHACPGRPLAIIETDVFLRELLGRSPRLVTAPSIGWDDLIAGYSLRGMVVELGS</sequence>
<dbReference type="EMBL" id="PPCV01000013">
    <property type="protein sequence ID" value="RXW31124.1"/>
    <property type="molecule type" value="Genomic_DNA"/>
</dbReference>
<comment type="caution">
    <text evidence="4">The sequence shown here is derived from an EMBL/GenBank/DDBJ whole genome shotgun (WGS) entry which is preliminary data.</text>
</comment>
<dbReference type="AlphaFoldDB" id="A0A4Q2EFR4"/>
<dbReference type="Pfam" id="PF00067">
    <property type="entry name" value="p450"/>
    <property type="match status" value="1"/>
</dbReference>
<dbReference type="SUPFAM" id="SSF48264">
    <property type="entry name" value="Cytochrome P450"/>
    <property type="match status" value="1"/>
</dbReference>
<organism evidence="4 5">
    <name type="scientific">Propioniciclava flava</name>
    <dbReference type="NCBI Taxonomy" id="2072026"/>
    <lineage>
        <taxon>Bacteria</taxon>
        <taxon>Bacillati</taxon>
        <taxon>Actinomycetota</taxon>
        <taxon>Actinomycetes</taxon>
        <taxon>Propionibacteriales</taxon>
        <taxon>Propionibacteriaceae</taxon>
        <taxon>Propioniciclava</taxon>
    </lineage>
</organism>
<keyword evidence="2" id="KW-0408">Iron</keyword>
<dbReference type="GO" id="GO:0004497">
    <property type="term" value="F:monooxygenase activity"/>
    <property type="evidence" value="ECO:0007669"/>
    <property type="project" value="UniProtKB-KW"/>
</dbReference>
<dbReference type="OrthoDB" id="54272at2"/>
<dbReference type="Gene3D" id="1.10.630.10">
    <property type="entry name" value="Cytochrome P450"/>
    <property type="match status" value="1"/>
</dbReference>
<comment type="similarity">
    <text evidence="1 2">Belongs to the cytochrome P450 family.</text>
</comment>
<dbReference type="GO" id="GO:0005506">
    <property type="term" value="F:iron ion binding"/>
    <property type="evidence" value="ECO:0007669"/>
    <property type="project" value="InterPro"/>
</dbReference>
<keyword evidence="5" id="KW-1185">Reference proteome</keyword>
<name>A0A4Q2EFR4_9ACTN</name>
<accession>A0A4Q2EFR4</accession>
<evidence type="ECO:0000313" key="4">
    <source>
        <dbReference type="EMBL" id="RXW31124.1"/>
    </source>
</evidence>
<dbReference type="InterPro" id="IPR001128">
    <property type="entry name" value="Cyt_P450"/>
</dbReference>
<dbReference type="GO" id="GO:0020037">
    <property type="term" value="F:heme binding"/>
    <property type="evidence" value="ECO:0007669"/>
    <property type="project" value="InterPro"/>
</dbReference>
<keyword evidence="2" id="KW-0479">Metal-binding</keyword>
<dbReference type="PANTHER" id="PTHR46696:SF1">
    <property type="entry name" value="CYTOCHROME P450 YJIB-RELATED"/>
    <property type="match status" value="1"/>
</dbReference>
<protein>
    <submittedName>
        <fullName evidence="4">Cytochrome P450</fullName>
    </submittedName>
</protein>
<keyword evidence="2" id="KW-0349">Heme</keyword>